<dbReference type="Proteomes" id="UP001228139">
    <property type="component" value="Chromosome"/>
</dbReference>
<evidence type="ECO:0000313" key="3">
    <source>
        <dbReference type="Proteomes" id="UP001228139"/>
    </source>
</evidence>
<keyword evidence="3" id="KW-1185">Reference proteome</keyword>
<name>A0AA50DHE4_9GAMM</name>
<dbReference type="PROSITE" id="PS51257">
    <property type="entry name" value="PROKAR_LIPOPROTEIN"/>
    <property type="match status" value="1"/>
</dbReference>
<organism evidence="2 3">
    <name type="scientific">Erwinia pyri</name>
    <dbReference type="NCBI Taxonomy" id="3062598"/>
    <lineage>
        <taxon>Bacteria</taxon>
        <taxon>Pseudomonadati</taxon>
        <taxon>Pseudomonadota</taxon>
        <taxon>Gammaproteobacteria</taxon>
        <taxon>Enterobacterales</taxon>
        <taxon>Erwiniaceae</taxon>
        <taxon>Erwinia</taxon>
    </lineage>
</organism>
<evidence type="ECO:0008006" key="4">
    <source>
        <dbReference type="Google" id="ProtNLM"/>
    </source>
</evidence>
<dbReference type="RefSeq" id="WP_306207558.1">
    <property type="nucleotide sequence ID" value="NZ_CP132353.1"/>
</dbReference>
<protein>
    <recommendedName>
        <fullName evidence="4">Lipoprotein</fullName>
    </recommendedName>
</protein>
<evidence type="ECO:0000313" key="2">
    <source>
        <dbReference type="EMBL" id="WLS78070.1"/>
    </source>
</evidence>
<dbReference type="EMBL" id="CP132353">
    <property type="protein sequence ID" value="WLS78070.1"/>
    <property type="molecule type" value="Genomic_DNA"/>
</dbReference>
<feature type="region of interest" description="Disordered" evidence="1">
    <location>
        <begin position="28"/>
        <end position="47"/>
    </location>
</feature>
<sequence>MSRVIKVVSIVALVTALSGCIFPPPQGGGWGGGGHGGGPRGGFSQGY</sequence>
<accession>A0AA50DHE4</accession>
<reference evidence="2 3" key="1">
    <citation type="submission" date="2023-07" db="EMBL/GenBank/DDBJ databases">
        <title>Pathogenic bacteria of pear tree diseases.</title>
        <authorList>
            <person name="Zhang Z."/>
            <person name="He L."/>
            <person name="Huang R."/>
        </authorList>
    </citation>
    <scope>NUCLEOTIDE SEQUENCE [LARGE SCALE GENOMIC DNA]</scope>
    <source>
        <strain evidence="2 3">DE2</strain>
    </source>
</reference>
<dbReference type="AlphaFoldDB" id="A0AA50DHE4"/>
<evidence type="ECO:0000256" key="1">
    <source>
        <dbReference type="SAM" id="MobiDB-lite"/>
    </source>
</evidence>
<dbReference type="KEGG" id="epi:Q3V30_16590"/>
<proteinExistence type="predicted"/>
<gene>
    <name evidence="2" type="ORF">Q3V30_16590</name>
</gene>